<dbReference type="Gene3D" id="1.10.246.130">
    <property type="match status" value="1"/>
</dbReference>
<keyword evidence="11" id="KW-0317">Glutathione biosynthesis</keyword>
<comment type="similarity">
    <text evidence="3 11">Belongs to the gamma-glutamyltransferase family.</text>
</comment>
<evidence type="ECO:0000256" key="9">
    <source>
        <dbReference type="PIRSR" id="PIRSR600101-1"/>
    </source>
</evidence>
<evidence type="ECO:0000256" key="2">
    <source>
        <dbReference type="ARBA" id="ARBA00001089"/>
    </source>
</evidence>
<keyword evidence="7 11" id="KW-0012">Acyltransferase</keyword>
<name>A0A3L8P4W6_9ACTN</name>
<dbReference type="Gene3D" id="3.60.20.40">
    <property type="match status" value="1"/>
</dbReference>
<dbReference type="AlphaFoldDB" id="A0A3L8P4W6"/>
<keyword evidence="6 11" id="KW-0865">Zymogen</keyword>
<dbReference type="SUPFAM" id="SSF56235">
    <property type="entry name" value="N-terminal nucleophile aminohydrolases (Ntn hydrolases)"/>
    <property type="match status" value="1"/>
</dbReference>
<dbReference type="EC" id="3.4.19.13" evidence="11"/>
<dbReference type="NCBIfam" id="TIGR00066">
    <property type="entry name" value="g_glut_trans"/>
    <property type="match status" value="1"/>
</dbReference>
<dbReference type="GO" id="GO:0036374">
    <property type="term" value="F:glutathione hydrolase activity"/>
    <property type="evidence" value="ECO:0007669"/>
    <property type="project" value="UniProtKB-UniRule"/>
</dbReference>
<comment type="caution">
    <text evidence="14">The sequence shown here is derived from an EMBL/GenBank/DDBJ whole genome shotgun (WGS) entry which is preliminary data.</text>
</comment>
<dbReference type="PRINTS" id="PR01210">
    <property type="entry name" value="GGTRANSPTASE"/>
</dbReference>
<feature type="signal peptide" evidence="13">
    <location>
        <begin position="1"/>
        <end position="26"/>
    </location>
</feature>
<keyword evidence="13" id="KW-0732">Signal</keyword>
<feature type="binding site" evidence="10">
    <location>
        <position position="124"/>
    </location>
    <ligand>
        <name>L-glutamate</name>
        <dbReference type="ChEBI" id="CHEBI:29985"/>
    </ligand>
</feature>
<evidence type="ECO:0000313" key="15">
    <source>
        <dbReference type="Proteomes" id="UP000281708"/>
    </source>
</evidence>
<dbReference type="OrthoDB" id="9781342at2"/>
<evidence type="ECO:0000256" key="1">
    <source>
        <dbReference type="ARBA" id="ARBA00001049"/>
    </source>
</evidence>
<dbReference type="GO" id="GO:0103068">
    <property type="term" value="F:leukotriene C4 gamma-glutamyl transferase activity"/>
    <property type="evidence" value="ECO:0007669"/>
    <property type="project" value="UniProtKB-EC"/>
</dbReference>
<dbReference type="Pfam" id="PF01019">
    <property type="entry name" value="G_glu_transpept"/>
    <property type="match status" value="1"/>
</dbReference>
<reference evidence="14 15" key="1">
    <citation type="submission" date="2018-10" db="EMBL/GenBank/DDBJ databases">
        <title>Marmoricola sp. 4Q3S-7 whole genome shotgun sequence.</title>
        <authorList>
            <person name="Li F."/>
        </authorList>
    </citation>
    <scope>NUCLEOTIDE SEQUENCE [LARGE SCALE GENOMIC DNA]</scope>
    <source>
        <strain evidence="14 15">4Q3S-7</strain>
    </source>
</reference>
<evidence type="ECO:0000256" key="6">
    <source>
        <dbReference type="ARBA" id="ARBA00023145"/>
    </source>
</evidence>
<dbReference type="UniPathway" id="UPA00204"/>
<feature type="binding site" evidence="10">
    <location>
        <begin position="488"/>
        <end position="489"/>
    </location>
    <ligand>
        <name>L-glutamate</name>
        <dbReference type="ChEBI" id="CHEBI:29985"/>
    </ligand>
</feature>
<dbReference type="EMBL" id="RDBE01000006">
    <property type="protein sequence ID" value="RLV50072.1"/>
    <property type="molecule type" value="Genomic_DNA"/>
</dbReference>
<evidence type="ECO:0000256" key="3">
    <source>
        <dbReference type="ARBA" id="ARBA00009381"/>
    </source>
</evidence>
<dbReference type="InterPro" id="IPR043137">
    <property type="entry name" value="GGT_ssub_C"/>
</dbReference>
<dbReference type="InterPro" id="IPR043138">
    <property type="entry name" value="GGT_lsub"/>
</dbReference>
<accession>A0A3L8P4W6</accession>
<feature type="region of interest" description="Disordered" evidence="12">
    <location>
        <begin position="472"/>
        <end position="491"/>
    </location>
</feature>
<dbReference type="GO" id="GO:0006751">
    <property type="term" value="P:glutathione catabolic process"/>
    <property type="evidence" value="ECO:0007669"/>
    <property type="project" value="UniProtKB-UniRule"/>
</dbReference>
<comment type="catalytic activity">
    <reaction evidence="2 11">
        <text>glutathione + H2O = L-cysteinylglycine + L-glutamate</text>
        <dbReference type="Rhea" id="RHEA:28807"/>
        <dbReference type="ChEBI" id="CHEBI:15377"/>
        <dbReference type="ChEBI" id="CHEBI:29985"/>
        <dbReference type="ChEBI" id="CHEBI:57925"/>
        <dbReference type="ChEBI" id="CHEBI:61694"/>
        <dbReference type="EC" id="3.4.19.13"/>
    </reaction>
</comment>
<feature type="active site" description="Nucleophile" evidence="9">
    <location>
        <position position="425"/>
    </location>
</feature>
<dbReference type="EC" id="2.3.2.2" evidence="11"/>
<comment type="catalytic activity">
    <reaction evidence="1 11">
        <text>an S-substituted glutathione + H2O = an S-substituted L-cysteinylglycine + L-glutamate</text>
        <dbReference type="Rhea" id="RHEA:59468"/>
        <dbReference type="ChEBI" id="CHEBI:15377"/>
        <dbReference type="ChEBI" id="CHEBI:29985"/>
        <dbReference type="ChEBI" id="CHEBI:90779"/>
        <dbReference type="ChEBI" id="CHEBI:143103"/>
        <dbReference type="EC" id="3.4.19.13"/>
    </reaction>
</comment>
<comment type="catalytic activity">
    <reaction evidence="8 11">
        <text>an N-terminal (5-L-glutamyl)-[peptide] + an alpha-amino acid = 5-L-glutamyl amino acid + an N-terminal L-alpha-aminoacyl-[peptide]</text>
        <dbReference type="Rhea" id="RHEA:23904"/>
        <dbReference type="Rhea" id="RHEA-COMP:9780"/>
        <dbReference type="Rhea" id="RHEA-COMP:9795"/>
        <dbReference type="ChEBI" id="CHEBI:77644"/>
        <dbReference type="ChEBI" id="CHEBI:78597"/>
        <dbReference type="ChEBI" id="CHEBI:78599"/>
        <dbReference type="ChEBI" id="CHEBI:78608"/>
        <dbReference type="EC" id="2.3.2.2"/>
    </reaction>
</comment>
<evidence type="ECO:0000256" key="13">
    <source>
        <dbReference type="SAM" id="SignalP"/>
    </source>
</evidence>
<comment type="PTM">
    <text evidence="11">Cleaved by autocatalysis into a large and a small subunit.</text>
</comment>
<keyword evidence="15" id="KW-1185">Reference proteome</keyword>
<evidence type="ECO:0000256" key="8">
    <source>
        <dbReference type="ARBA" id="ARBA00047417"/>
    </source>
</evidence>
<sequence>MSRLATSHVVGPALALTLSVSGAALAPAFGDAHDRSGQQRRHHPHYNVKTAKQVGTGGAVSSVDPEASKIGRQVLRQGGNATDAIIAMAAALGVTEPYSSGIGGGGYLVVYDAKHKKTHVIDGRETAPRTMPTDAFVDPSTGKPYNFTPELVTSGVSVGTPGTPATWATALRKWGTLSFGQALRPAIKLARRGFVVDSTFHQQTEENKARFSAFDSTRELYLPNGDARPVGAVQKNPDLARTYRLLARKGVEAFYRGPLARQIARTAQNPPKRADTTLPVPKGYLSAGDLKRYRVLVKKPTHVKYRGLDVYGAPPSTSGGTTVGEALQILRNFDLGKEPRVQALHDYLEASALAFADRGAYVGDPRYVNVPVKRLLSRSFGRSRACAIDQTKAFTTPTAAGDLGATGCSTASTGRTAPDTENLNTTNLTAVDRHGNIAEYTLTIEQTGGSGIVVPGRGFLLNNELTDFTNAYDPTDPNRIQGGKRPRSSISPTIVMKKGRPWLALGSPGGATIITTVLQTLVNRIDFGMPIEKALAAPRASQRNTASTQAEQAFIDTYGTALGAFGHSFAVPGAPGTSAAEIGAATAVELRANGTLIAVSEPTRRGGGSALVVKRR</sequence>
<evidence type="ECO:0000256" key="4">
    <source>
        <dbReference type="ARBA" id="ARBA00022679"/>
    </source>
</evidence>
<feature type="chain" id="PRO_5038379739" description="Glutathione hydrolase proenzyme" evidence="13">
    <location>
        <begin position="27"/>
        <end position="616"/>
    </location>
</feature>
<comment type="pathway">
    <text evidence="11">Sulfur metabolism; glutathione metabolism.</text>
</comment>
<evidence type="ECO:0000256" key="12">
    <source>
        <dbReference type="SAM" id="MobiDB-lite"/>
    </source>
</evidence>
<evidence type="ECO:0000256" key="11">
    <source>
        <dbReference type="RuleBase" id="RU368036"/>
    </source>
</evidence>
<proteinExistence type="inferred from homology"/>
<evidence type="ECO:0000256" key="5">
    <source>
        <dbReference type="ARBA" id="ARBA00022801"/>
    </source>
</evidence>
<feature type="binding site" evidence="10">
    <location>
        <position position="467"/>
    </location>
    <ligand>
        <name>L-glutamate</name>
        <dbReference type="ChEBI" id="CHEBI:29985"/>
    </ligand>
</feature>
<gene>
    <name evidence="14" type="primary">ggt</name>
    <name evidence="14" type="ORF">D9V37_09440</name>
</gene>
<dbReference type="PANTHER" id="PTHR43199">
    <property type="entry name" value="GLUTATHIONE HYDROLASE"/>
    <property type="match status" value="1"/>
</dbReference>
<evidence type="ECO:0000313" key="14">
    <source>
        <dbReference type="EMBL" id="RLV50072.1"/>
    </source>
</evidence>
<protein>
    <recommendedName>
        <fullName evidence="11">Glutathione hydrolase proenzyme</fullName>
        <ecNumber evidence="11">2.3.2.2</ecNumber>
        <ecNumber evidence="11">3.4.19.13</ecNumber>
    </recommendedName>
    <component>
        <recommendedName>
            <fullName evidence="11">Glutathione hydrolase large chain</fullName>
        </recommendedName>
    </component>
    <component>
        <recommendedName>
            <fullName evidence="11">Glutathione hydrolase small chain</fullName>
        </recommendedName>
    </component>
</protein>
<dbReference type="PANTHER" id="PTHR43199:SF1">
    <property type="entry name" value="GLUTATHIONE HYDROLASE PROENZYME"/>
    <property type="match status" value="1"/>
</dbReference>
<dbReference type="InterPro" id="IPR029055">
    <property type="entry name" value="Ntn_hydrolases_N"/>
</dbReference>
<dbReference type="Proteomes" id="UP000281708">
    <property type="component" value="Unassembled WGS sequence"/>
</dbReference>
<evidence type="ECO:0000256" key="7">
    <source>
        <dbReference type="ARBA" id="ARBA00023315"/>
    </source>
</evidence>
<dbReference type="GO" id="GO:0006750">
    <property type="term" value="P:glutathione biosynthetic process"/>
    <property type="evidence" value="ECO:0007669"/>
    <property type="project" value="UniProtKB-KW"/>
</dbReference>
<feature type="binding site" evidence="10">
    <location>
        <position position="510"/>
    </location>
    <ligand>
        <name>L-glutamate</name>
        <dbReference type="ChEBI" id="CHEBI:29985"/>
    </ligand>
</feature>
<evidence type="ECO:0000256" key="10">
    <source>
        <dbReference type="PIRSR" id="PIRSR600101-2"/>
    </source>
</evidence>
<organism evidence="14 15">
    <name type="scientific">Nocardioides mangrovicus</name>
    <dbReference type="NCBI Taxonomy" id="2478913"/>
    <lineage>
        <taxon>Bacteria</taxon>
        <taxon>Bacillati</taxon>
        <taxon>Actinomycetota</taxon>
        <taxon>Actinomycetes</taxon>
        <taxon>Propionibacteriales</taxon>
        <taxon>Nocardioidaceae</taxon>
        <taxon>Nocardioides</taxon>
    </lineage>
</organism>
<keyword evidence="4 11" id="KW-0808">Transferase</keyword>
<dbReference type="RefSeq" id="WP_121805836.1">
    <property type="nucleotide sequence ID" value="NZ_RDBE01000006.1"/>
</dbReference>
<dbReference type="InterPro" id="IPR051792">
    <property type="entry name" value="GGT_bact"/>
</dbReference>
<comment type="subunit">
    <text evidence="11">This enzyme consists of two polypeptide chains, which are synthesized in precursor form from a single polypeptide.</text>
</comment>
<dbReference type="InterPro" id="IPR000101">
    <property type="entry name" value="GGT_peptidase"/>
</dbReference>
<keyword evidence="5 11" id="KW-0378">Hydrolase</keyword>